<name>A0AAN0J685_AMPQE</name>
<keyword evidence="3" id="KW-1185">Reference proteome</keyword>
<sequence>MSAPDGVGSLKKRARREGFRYQMELNFGQKEDKDHFLARLDRVKGSLATKRRRPVDNMELLSHLLDLAEKEESEVQSQDTSSSSAMLNTSGIYAGDGDEEQPLFVCEVSAFEDLVLGMTRWCTCGMVNRKMISYRQSGHVIRAEFQCQSCNRKEWWASSSLLGSRYLINQKLIHAFTCAGMLPSQYYHFCRLASLGTVGKRYTDSVYNSKGYVAAIESCAEASMTKAIDEIKATSEYETDGEWVITDARHDSTANAYHTTVPCLSGSIHKIVGCVTLSRKEHTCAQTRELACTKEVLPLVMSKGLNVTEVAHDNSPSVTSYIVEELQLKNSYDTWHGTKNVAKAMTSIATGTKKRAGITWYPELSDKRKSTKTHLYYSMKNCNKSPENLRDSITNIVDHYRGKHSNCNQSSSCRRPGYAPSKKLITDPNAVEAYTRKLKQTLIYVNAESYCSCQDTFWVESFNHHLLTYLPKRIHFGTTTFRMRMNIAVMDWNENVERPHTSERYIFDI</sequence>
<dbReference type="GeneID" id="109582323"/>
<reference evidence="2" key="2">
    <citation type="submission" date="2024-06" db="UniProtKB">
        <authorList>
            <consortium name="EnsemblMetazoa"/>
        </authorList>
    </citation>
    <scope>IDENTIFICATION</scope>
</reference>
<dbReference type="KEGG" id="aqu:109582323"/>
<dbReference type="Proteomes" id="UP000007879">
    <property type="component" value="Unassembled WGS sequence"/>
</dbReference>
<dbReference type="InterPro" id="IPR049012">
    <property type="entry name" value="Mutator_transp_dom"/>
</dbReference>
<dbReference type="PANTHER" id="PTHR31751">
    <property type="entry name" value="SI:CH211-108C17.2-RELATED-RELATED"/>
    <property type="match status" value="1"/>
</dbReference>
<accession>A0AAN0J685</accession>
<proteinExistence type="predicted"/>
<evidence type="ECO:0000313" key="3">
    <source>
        <dbReference type="Proteomes" id="UP000007879"/>
    </source>
</evidence>
<dbReference type="AlphaFoldDB" id="A0AAN0J685"/>
<evidence type="ECO:0000313" key="2">
    <source>
        <dbReference type="EnsemblMetazoa" id="XP_019852550.1"/>
    </source>
</evidence>
<dbReference type="EnsemblMetazoa" id="XM_019996991.1">
    <property type="protein sequence ID" value="XP_019852550.1"/>
    <property type="gene ID" value="LOC109582323"/>
</dbReference>
<reference evidence="3" key="1">
    <citation type="journal article" date="2010" name="Nature">
        <title>The Amphimedon queenslandica genome and the evolution of animal complexity.</title>
        <authorList>
            <person name="Srivastava M."/>
            <person name="Simakov O."/>
            <person name="Chapman J."/>
            <person name="Fahey B."/>
            <person name="Gauthier M.E."/>
            <person name="Mitros T."/>
            <person name="Richards G.S."/>
            <person name="Conaco C."/>
            <person name="Dacre M."/>
            <person name="Hellsten U."/>
            <person name="Larroux C."/>
            <person name="Putnam N.H."/>
            <person name="Stanke M."/>
            <person name="Adamska M."/>
            <person name="Darling A."/>
            <person name="Degnan S.M."/>
            <person name="Oakley T.H."/>
            <person name="Plachetzki D.C."/>
            <person name="Zhai Y."/>
            <person name="Adamski M."/>
            <person name="Calcino A."/>
            <person name="Cummins S.F."/>
            <person name="Goodstein D.M."/>
            <person name="Harris C."/>
            <person name="Jackson D.J."/>
            <person name="Leys S.P."/>
            <person name="Shu S."/>
            <person name="Woodcroft B.J."/>
            <person name="Vervoort M."/>
            <person name="Kosik K.S."/>
            <person name="Manning G."/>
            <person name="Degnan B.M."/>
            <person name="Rokhsar D.S."/>
        </authorList>
    </citation>
    <scope>NUCLEOTIDE SEQUENCE [LARGE SCALE GENOMIC DNA]</scope>
</reference>
<dbReference type="Pfam" id="PF20700">
    <property type="entry name" value="Mutator"/>
    <property type="match status" value="1"/>
</dbReference>
<feature type="domain" description="Mutator-like transposase" evidence="1">
    <location>
        <begin position="300"/>
        <end position="413"/>
    </location>
</feature>
<organism evidence="2 3">
    <name type="scientific">Amphimedon queenslandica</name>
    <name type="common">Sponge</name>
    <dbReference type="NCBI Taxonomy" id="400682"/>
    <lineage>
        <taxon>Eukaryota</taxon>
        <taxon>Metazoa</taxon>
        <taxon>Porifera</taxon>
        <taxon>Demospongiae</taxon>
        <taxon>Heteroscleromorpha</taxon>
        <taxon>Haplosclerida</taxon>
        <taxon>Niphatidae</taxon>
        <taxon>Amphimedon</taxon>
    </lineage>
</organism>
<dbReference type="RefSeq" id="XP_019852550.1">
    <property type="nucleotide sequence ID" value="XM_019996991.1"/>
</dbReference>
<protein>
    <recommendedName>
        <fullName evidence="1">Mutator-like transposase domain-containing protein</fullName>
    </recommendedName>
</protein>
<evidence type="ECO:0000259" key="1">
    <source>
        <dbReference type="Pfam" id="PF20700"/>
    </source>
</evidence>